<evidence type="ECO:0000259" key="7">
    <source>
        <dbReference type="PROSITE" id="PS51782"/>
    </source>
</evidence>
<dbReference type="InterPro" id="IPR036779">
    <property type="entry name" value="LysM_dom_sf"/>
</dbReference>
<dbReference type="PANTHER" id="PTHR34997">
    <property type="entry name" value="AM15"/>
    <property type="match status" value="1"/>
</dbReference>
<dbReference type="AlphaFoldDB" id="A0A136J9M2"/>
<dbReference type="EMBL" id="KQ964247">
    <property type="protein sequence ID" value="KXJ93861.1"/>
    <property type="molecule type" value="Genomic_DNA"/>
</dbReference>
<feature type="signal peptide" evidence="6">
    <location>
        <begin position="1"/>
        <end position="20"/>
    </location>
</feature>
<dbReference type="Gene3D" id="3.10.350.10">
    <property type="entry name" value="LysM domain"/>
    <property type="match status" value="5"/>
</dbReference>
<keyword evidence="2 6" id="KW-0732">Signal</keyword>
<feature type="region of interest" description="Disordered" evidence="5">
    <location>
        <begin position="290"/>
        <end position="310"/>
    </location>
</feature>
<feature type="domain" description="LysM" evidence="7">
    <location>
        <begin position="320"/>
        <end position="366"/>
    </location>
</feature>
<dbReference type="InterPro" id="IPR018392">
    <property type="entry name" value="LysM"/>
</dbReference>
<dbReference type="InParanoid" id="A0A136J9M2"/>
<dbReference type="SMART" id="SM00257">
    <property type="entry name" value="LysM"/>
    <property type="match status" value="4"/>
</dbReference>
<dbReference type="GO" id="GO:0008061">
    <property type="term" value="F:chitin binding"/>
    <property type="evidence" value="ECO:0007669"/>
    <property type="project" value="UniProtKB-KW"/>
</dbReference>
<dbReference type="Proteomes" id="UP000070501">
    <property type="component" value="Unassembled WGS sequence"/>
</dbReference>
<reference evidence="9" key="1">
    <citation type="submission" date="2016-02" db="EMBL/GenBank/DDBJ databases">
        <title>Draft genome sequence of Microdochium bolleyi, a fungal endophyte of beachgrass.</title>
        <authorList>
            <consortium name="DOE Joint Genome Institute"/>
            <person name="David A.S."/>
            <person name="May G."/>
            <person name="Haridas S."/>
            <person name="Lim J."/>
            <person name="Wang M."/>
            <person name="Labutti K."/>
            <person name="Lipzen A."/>
            <person name="Barry K."/>
            <person name="Grigoriev I.V."/>
        </authorList>
    </citation>
    <scope>NUCLEOTIDE SEQUENCE [LARGE SCALE GENOMIC DNA]</scope>
    <source>
        <strain evidence="9">J235TASD1</strain>
    </source>
</reference>
<dbReference type="OrthoDB" id="2281372at2759"/>
<keyword evidence="1" id="KW-0147">Chitin-binding</keyword>
<keyword evidence="3" id="KW-0843">Virulence</keyword>
<feature type="domain" description="LysM" evidence="7">
    <location>
        <begin position="40"/>
        <end position="86"/>
    </location>
</feature>
<dbReference type="CDD" id="cd00118">
    <property type="entry name" value="LysM"/>
    <property type="match status" value="3"/>
</dbReference>
<dbReference type="SUPFAM" id="SSF54106">
    <property type="entry name" value="LysM domain"/>
    <property type="match status" value="4"/>
</dbReference>
<sequence length="453" mass="47731">MLLSKLNLAAAAVALPSVLGHVAKRQSLPVDPNTTKYCSWYADVYEGETCRDVLNTFEISMADFVRWNPSLSSTCGGFKGGVSYCVEAYGEPPVTTTQPPTTAPPSTTSKPTTTTMPTTTSTTTKPGNGIETPAPVQDGMATNCNRFALVASGDTCAKLASANGISTADFIKFNPAAGSDCTGLWADYYVCVGVIGGTTIKPTSTTSQTTTTKPTNGITTPTPIQDGMTGSCNKFHLVQSGEGCVGIASKNGIPVAKFYEWNPSAKTDCSGLWADTYACVSTIGYTPPTSTTAKPSTTQPTNGVSTPTPIREGMTSSCNKFVMVKSGDQCGTIASKAGIPLAKLYEWNPAVNTDCSGLWAEYYICTGVIGYTPPTTTTQPPTTTKPGNGITTPTPFIDTMYNTCKKFYKVVSNDTCDKIVSKTGVTKANFTKWNPAVGSTCNVWLDYNYCVGV</sequence>
<evidence type="ECO:0000256" key="1">
    <source>
        <dbReference type="ARBA" id="ARBA00022669"/>
    </source>
</evidence>
<evidence type="ECO:0000313" key="9">
    <source>
        <dbReference type="Proteomes" id="UP000070501"/>
    </source>
</evidence>
<feature type="domain" description="LysM" evidence="7">
    <location>
        <begin position="234"/>
        <end position="280"/>
    </location>
</feature>
<feature type="region of interest" description="Disordered" evidence="5">
    <location>
        <begin position="93"/>
        <end position="130"/>
    </location>
</feature>
<name>A0A136J9M2_9PEZI</name>
<dbReference type="PANTHER" id="PTHR34997:SF2">
    <property type="entry name" value="LYSM DOMAIN-CONTAINING PROTEIN-RELATED"/>
    <property type="match status" value="1"/>
</dbReference>
<evidence type="ECO:0000256" key="4">
    <source>
        <dbReference type="ARBA" id="ARBA00044955"/>
    </source>
</evidence>
<feature type="domain" description="LysM" evidence="7">
    <location>
        <begin position="146"/>
        <end position="192"/>
    </location>
</feature>
<evidence type="ECO:0000256" key="5">
    <source>
        <dbReference type="SAM" id="MobiDB-lite"/>
    </source>
</evidence>
<dbReference type="InterPro" id="IPR052210">
    <property type="entry name" value="LysM1-like"/>
</dbReference>
<evidence type="ECO:0000256" key="3">
    <source>
        <dbReference type="ARBA" id="ARBA00023026"/>
    </source>
</evidence>
<feature type="compositionally biased region" description="Low complexity" evidence="5">
    <location>
        <begin position="290"/>
        <end position="301"/>
    </location>
</feature>
<proteinExistence type="inferred from homology"/>
<dbReference type="Pfam" id="PF01476">
    <property type="entry name" value="LysM"/>
    <property type="match status" value="4"/>
</dbReference>
<protein>
    <recommendedName>
        <fullName evidence="7">LysM domain-containing protein</fullName>
    </recommendedName>
</protein>
<gene>
    <name evidence="8" type="ORF">Micbo1qcDRAFT_220486</name>
</gene>
<comment type="similarity">
    <text evidence="4">Belongs to the secreted LysM effector family.</text>
</comment>
<keyword evidence="9" id="KW-1185">Reference proteome</keyword>
<feature type="region of interest" description="Disordered" evidence="5">
    <location>
        <begin position="204"/>
        <end position="223"/>
    </location>
</feature>
<evidence type="ECO:0000256" key="2">
    <source>
        <dbReference type="ARBA" id="ARBA00022729"/>
    </source>
</evidence>
<feature type="chain" id="PRO_5007293571" description="LysM domain-containing protein" evidence="6">
    <location>
        <begin position="21"/>
        <end position="453"/>
    </location>
</feature>
<feature type="compositionally biased region" description="Low complexity" evidence="5">
    <location>
        <begin position="93"/>
        <end position="126"/>
    </location>
</feature>
<organism evidence="8 9">
    <name type="scientific">Microdochium bolleyi</name>
    <dbReference type="NCBI Taxonomy" id="196109"/>
    <lineage>
        <taxon>Eukaryota</taxon>
        <taxon>Fungi</taxon>
        <taxon>Dikarya</taxon>
        <taxon>Ascomycota</taxon>
        <taxon>Pezizomycotina</taxon>
        <taxon>Sordariomycetes</taxon>
        <taxon>Xylariomycetidae</taxon>
        <taxon>Xylariales</taxon>
        <taxon>Microdochiaceae</taxon>
        <taxon>Microdochium</taxon>
    </lineage>
</organism>
<evidence type="ECO:0000313" key="8">
    <source>
        <dbReference type="EMBL" id="KXJ93861.1"/>
    </source>
</evidence>
<dbReference type="PROSITE" id="PS51782">
    <property type="entry name" value="LYSM"/>
    <property type="match status" value="5"/>
</dbReference>
<evidence type="ECO:0000256" key="6">
    <source>
        <dbReference type="SAM" id="SignalP"/>
    </source>
</evidence>
<accession>A0A136J9M2</accession>
<dbReference type="STRING" id="196109.A0A136J9M2"/>
<feature type="domain" description="LysM" evidence="7">
    <location>
        <begin position="406"/>
        <end position="451"/>
    </location>
</feature>